<dbReference type="InterPro" id="IPR003594">
    <property type="entry name" value="HATPase_dom"/>
</dbReference>
<dbReference type="Gene3D" id="1.10.287.130">
    <property type="match status" value="1"/>
</dbReference>
<dbReference type="SMART" id="SM00448">
    <property type="entry name" value="REC"/>
    <property type="match status" value="1"/>
</dbReference>
<feature type="modified residue" description="4-aspartylphosphate" evidence="6">
    <location>
        <position position="737"/>
    </location>
</feature>
<dbReference type="VEuPathDB" id="CryptoDB:Cvel_27501"/>
<dbReference type="EMBL" id="CDMZ01002674">
    <property type="protein sequence ID" value="CEM43396.1"/>
    <property type="molecule type" value="Genomic_DNA"/>
</dbReference>
<feature type="compositionally biased region" description="Polar residues" evidence="7">
    <location>
        <begin position="575"/>
        <end position="600"/>
    </location>
</feature>
<feature type="domain" description="Response regulatory" evidence="10">
    <location>
        <begin position="686"/>
        <end position="821"/>
    </location>
</feature>
<feature type="region of interest" description="Disordered" evidence="7">
    <location>
        <begin position="563"/>
        <end position="600"/>
    </location>
</feature>
<evidence type="ECO:0000313" key="11">
    <source>
        <dbReference type="EMBL" id="CEM43396.1"/>
    </source>
</evidence>
<protein>
    <recommendedName>
        <fullName evidence="2">histidine kinase</fullName>
        <ecNumber evidence="2">2.7.13.3</ecNumber>
    </recommendedName>
</protein>
<gene>
    <name evidence="11" type="ORF">Cvel_27501</name>
</gene>
<feature type="transmembrane region" description="Helical" evidence="8">
    <location>
        <begin position="125"/>
        <end position="147"/>
    </location>
</feature>
<evidence type="ECO:0000256" key="4">
    <source>
        <dbReference type="ARBA" id="ARBA00022679"/>
    </source>
</evidence>
<evidence type="ECO:0000256" key="2">
    <source>
        <dbReference type="ARBA" id="ARBA00012438"/>
    </source>
</evidence>
<feature type="transmembrane region" description="Helical" evidence="8">
    <location>
        <begin position="69"/>
        <end position="86"/>
    </location>
</feature>
<dbReference type="GO" id="GO:0005886">
    <property type="term" value="C:plasma membrane"/>
    <property type="evidence" value="ECO:0007669"/>
    <property type="project" value="TreeGrafter"/>
</dbReference>
<feature type="domain" description="Histidine kinase" evidence="9">
    <location>
        <begin position="235"/>
        <end position="554"/>
    </location>
</feature>
<keyword evidence="8" id="KW-0472">Membrane</keyword>
<evidence type="ECO:0000256" key="7">
    <source>
        <dbReference type="SAM" id="MobiDB-lite"/>
    </source>
</evidence>
<dbReference type="InterPro" id="IPR001789">
    <property type="entry name" value="Sig_transdc_resp-reg_receiver"/>
</dbReference>
<dbReference type="InterPro" id="IPR004358">
    <property type="entry name" value="Sig_transdc_His_kin-like_C"/>
</dbReference>
<dbReference type="GO" id="GO:0009927">
    <property type="term" value="F:histidine phosphotransfer kinase activity"/>
    <property type="evidence" value="ECO:0007669"/>
    <property type="project" value="TreeGrafter"/>
</dbReference>
<reference evidence="11" key="1">
    <citation type="submission" date="2014-11" db="EMBL/GenBank/DDBJ databases">
        <authorList>
            <person name="Otto D Thomas"/>
            <person name="Naeem Raeece"/>
        </authorList>
    </citation>
    <scope>NUCLEOTIDE SEQUENCE</scope>
</reference>
<dbReference type="PROSITE" id="PS50110">
    <property type="entry name" value="RESPONSE_REGULATORY"/>
    <property type="match status" value="1"/>
</dbReference>
<feature type="compositionally biased region" description="Low complexity" evidence="7">
    <location>
        <begin position="626"/>
        <end position="641"/>
    </location>
</feature>
<evidence type="ECO:0000256" key="1">
    <source>
        <dbReference type="ARBA" id="ARBA00000085"/>
    </source>
</evidence>
<dbReference type="AlphaFoldDB" id="A0A0G4HHH7"/>
<dbReference type="InterPro" id="IPR003661">
    <property type="entry name" value="HisK_dim/P_dom"/>
</dbReference>
<feature type="transmembrane region" description="Helical" evidence="8">
    <location>
        <begin position="186"/>
        <end position="204"/>
    </location>
</feature>
<dbReference type="GO" id="GO:0000155">
    <property type="term" value="F:phosphorelay sensor kinase activity"/>
    <property type="evidence" value="ECO:0007669"/>
    <property type="project" value="InterPro"/>
</dbReference>
<dbReference type="Gene3D" id="3.30.565.10">
    <property type="entry name" value="Histidine kinase-like ATPase, C-terminal domain"/>
    <property type="match status" value="1"/>
</dbReference>
<dbReference type="CDD" id="cd17546">
    <property type="entry name" value="REC_hyHK_CKI1_RcsC-like"/>
    <property type="match status" value="1"/>
</dbReference>
<feature type="region of interest" description="Disordered" evidence="7">
    <location>
        <begin position="626"/>
        <end position="685"/>
    </location>
</feature>
<feature type="transmembrane region" description="Helical" evidence="8">
    <location>
        <begin position="159"/>
        <end position="179"/>
    </location>
</feature>
<dbReference type="SMART" id="SM00387">
    <property type="entry name" value="HATPase_c"/>
    <property type="match status" value="1"/>
</dbReference>
<dbReference type="PANTHER" id="PTHR43047">
    <property type="entry name" value="TWO-COMPONENT HISTIDINE PROTEIN KINASE"/>
    <property type="match status" value="1"/>
</dbReference>
<sequence>MWSERKTSGGPQGFHYIDGNKHVDQEAIRSNCFEKQRKFTSSTLIPTGIVLLNCQTLLAASGILGVKSAVPLMGAVAALIVAVYSGPAAPSSVRGRELQAFVGMWTGSVLLHTGMCLWDAPSKEIYLISLGYTGLAFKVFLIVFHFSDSQFWVLNLTDTLLWWVSVYYGCGSGAMLWGGSQTGQKFAVIVAATGIGNVGMTVGVKKLVNLILREAAEEVMLRRTAESCKDKFLSYIMHEMRNPLSGACLLVFEFQQSVKELLLLAQRDSHTKALRADVTSSALRLQELSRFLSSQTEKMRGVCDDMLQLEKLEKGGLEYAFKPIPIRTWVSNLAGQASTLFETRKGGRSSGLWPRRSPVSPAVSFSWNVLLGGQAEEELLEQSPVGVADFVRLDQVVSNFISNSLKFTKNGKVQLECAIRLPSEAEQKKVLPATPAILESSSLSGDTKLQQWAAAVSMGGNEDCGGGSNGELKWVVMRISVSDTGPGLSEEDQAKLFKPYGQVRAGELQNGGGTGLGLVICKSFVEAHMGGQIGVESEGRGKGSTFFCEIFVPLLDARHAARQGDETSGGAGCLTSKTDSSPGSLSLLRNDSPSFSRVGQSAPVTLDRRFSCPAAVSMASPSSAATSLLKSPTASPSASPAGVGRDKRVYGDPPSPKRSPSATTSRRKQDMLPLPPSNQSQPPSADVLLVDDDRFCLVAGAAAVKRLGFSVVAVEDGEDAVDLIVGRRGSFRLVLIDKNMARLDGIQTVQRLVKHFAEIKREKQETSGNNPSGGGQVVPLIVGCTGDAVKDSHDAFLTAGADKVMIKPLQAQNISNLLKAS</sequence>
<evidence type="ECO:0000256" key="8">
    <source>
        <dbReference type="SAM" id="Phobius"/>
    </source>
</evidence>
<dbReference type="Pfam" id="PF00072">
    <property type="entry name" value="Response_reg"/>
    <property type="match status" value="1"/>
</dbReference>
<dbReference type="EC" id="2.7.13.3" evidence="2"/>
<dbReference type="InterPro" id="IPR036890">
    <property type="entry name" value="HATPase_C_sf"/>
</dbReference>
<dbReference type="CDD" id="cd00082">
    <property type="entry name" value="HisKA"/>
    <property type="match status" value="1"/>
</dbReference>
<keyword evidence="3 6" id="KW-0597">Phosphoprotein</keyword>
<dbReference type="SUPFAM" id="SSF55874">
    <property type="entry name" value="ATPase domain of HSP90 chaperone/DNA topoisomerase II/histidine kinase"/>
    <property type="match status" value="1"/>
</dbReference>
<dbReference type="Pfam" id="PF02518">
    <property type="entry name" value="HATPase_c"/>
    <property type="match status" value="1"/>
</dbReference>
<dbReference type="InterPro" id="IPR005467">
    <property type="entry name" value="His_kinase_dom"/>
</dbReference>
<name>A0A0G4HHH7_9ALVE</name>
<keyword evidence="4" id="KW-0808">Transferase</keyword>
<keyword evidence="5" id="KW-0418">Kinase</keyword>
<dbReference type="PANTHER" id="PTHR43047:SF69">
    <property type="entry name" value="HISTIDINE KINASE CONTAINING CHEY-HOMOLOGOUS RECEIVER DOMAIN-RELATED"/>
    <property type="match status" value="1"/>
</dbReference>
<dbReference type="Gene3D" id="3.40.50.2300">
    <property type="match status" value="1"/>
</dbReference>
<dbReference type="InterPro" id="IPR011006">
    <property type="entry name" value="CheY-like_superfamily"/>
</dbReference>
<dbReference type="PhylomeDB" id="A0A0G4HHH7"/>
<comment type="catalytic activity">
    <reaction evidence="1">
        <text>ATP + protein L-histidine = ADP + protein N-phospho-L-histidine.</text>
        <dbReference type="EC" id="2.7.13.3"/>
    </reaction>
</comment>
<accession>A0A0G4HHH7</accession>
<dbReference type="SUPFAM" id="SSF52172">
    <property type="entry name" value="CheY-like"/>
    <property type="match status" value="1"/>
</dbReference>
<organism evidence="11">
    <name type="scientific">Chromera velia CCMP2878</name>
    <dbReference type="NCBI Taxonomy" id="1169474"/>
    <lineage>
        <taxon>Eukaryota</taxon>
        <taxon>Sar</taxon>
        <taxon>Alveolata</taxon>
        <taxon>Colpodellida</taxon>
        <taxon>Chromeraceae</taxon>
        <taxon>Chromera</taxon>
    </lineage>
</organism>
<evidence type="ECO:0000256" key="5">
    <source>
        <dbReference type="ARBA" id="ARBA00022777"/>
    </source>
</evidence>
<evidence type="ECO:0000259" key="9">
    <source>
        <dbReference type="PROSITE" id="PS50109"/>
    </source>
</evidence>
<evidence type="ECO:0000256" key="3">
    <source>
        <dbReference type="ARBA" id="ARBA00022553"/>
    </source>
</evidence>
<evidence type="ECO:0000259" key="10">
    <source>
        <dbReference type="PROSITE" id="PS50110"/>
    </source>
</evidence>
<feature type="transmembrane region" description="Helical" evidence="8">
    <location>
        <begin position="98"/>
        <end position="118"/>
    </location>
</feature>
<keyword evidence="8" id="KW-0812">Transmembrane</keyword>
<keyword evidence="8" id="KW-1133">Transmembrane helix</keyword>
<evidence type="ECO:0000256" key="6">
    <source>
        <dbReference type="PROSITE-ProRule" id="PRU00169"/>
    </source>
</evidence>
<dbReference type="PRINTS" id="PR00344">
    <property type="entry name" value="BCTRLSENSOR"/>
</dbReference>
<dbReference type="PROSITE" id="PS50109">
    <property type="entry name" value="HIS_KIN"/>
    <property type="match status" value="1"/>
</dbReference>
<proteinExistence type="predicted"/>